<dbReference type="Proteomes" id="UP000593892">
    <property type="component" value="Chromosome"/>
</dbReference>
<protein>
    <submittedName>
        <fullName evidence="3">AAA family ATPase</fullName>
    </submittedName>
</protein>
<dbReference type="PANTHER" id="PTHR35894">
    <property type="entry name" value="GENERAL SECRETION PATHWAY PROTEIN A-RELATED"/>
    <property type="match status" value="1"/>
</dbReference>
<dbReference type="KEGG" id="pfer:IRI77_19635"/>
<dbReference type="EMBL" id="CP063849">
    <property type="protein sequence ID" value="QOY85060.1"/>
    <property type="molecule type" value="Genomic_DNA"/>
</dbReference>
<dbReference type="InterPro" id="IPR049945">
    <property type="entry name" value="AAA_22"/>
</dbReference>
<sequence>MYNAFFGFRENPFNLSPDPAFLYRSPQHEEALANLIYGVHSRKGFIVLTGEVGTGKTTMLECMRDYLESQYIEFAFLFNSRINTEQFFEMIAYDLDLRCAHKSKTEVLFALNQLLIQQANEGRTTVLIVDEAHNLEWDVLEEIRLLGNLENPRLGKLLQIVLAGQPELDRKLDAPNLRQLKQRIVLRCTLAPFGLAEATEYVNSRLRKAGMPDQQVFSEEVIKEVHLRSQGIPRLINAICDNLLLTAFALEKKTTTIEMLDEVCQDMRLEWPGKRLRGRSSFPGPNDPAEPPSFLSSREQY</sequence>
<dbReference type="InterPro" id="IPR052026">
    <property type="entry name" value="ExeA_AAA_ATPase_DNA-bind"/>
</dbReference>
<dbReference type="GO" id="GO:0016887">
    <property type="term" value="F:ATP hydrolysis activity"/>
    <property type="evidence" value="ECO:0007669"/>
    <property type="project" value="InterPro"/>
</dbReference>
<evidence type="ECO:0000313" key="3">
    <source>
        <dbReference type="EMBL" id="QOY85060.1"/>
    </source>
</evidence>
<dbReference type="Gene3D" id="3.40.50.300">
    <property type="entry name" value="P-loop containing nucleotide triphosphate hydrolases"/>
    <property type="match status" value="1"/>
</dbReference>
<dbReference type="AlphaFoldDB" id="A0A7S7SIL4"/>
<gene>
    <name evidence="3" type="ORF">IRI77_19635</name>
</gene>
<evidence type="ECO:0000259" key="2">
    <source>
        <dbReference type="Pfam" id="PF13401"/>
    </source>
</evidence>
<proteinExistence type="predicted"/>
<feature type="domain" description="ORC1/DEAH AAA+ ATPase" evidence="2">
    <location>
        <begin position="41"/>
        <end position="172"/>
    </location>
</feature>
<dbReference type="PANTHER" id="PTHR35894:SF1">
    <property type="entry name" value="PHOSPHORIBULOKINASE _ URIDINE KINASE FAMILY"/>
    <property type="match status" value="1"/>
</dbReference>
<feature type="region of interest" description="Disordered" evidence="1">
    <location>
        <begin position="275"/>
        <end position="301"/>
    </location>
</feature>
<evidence type="ECO:0000256" key="1">
    <source>
        <dbReference type="SAM" id="MobiDB-lite"/>
    </source>
</evidence>
<reference evidence="3 4" key="1">
    <citation type="submission" date="2020-10" db="EMBL/GenBank/DDBJ databases">
        <title>Complete genome sequence of Paludibaculum fermentans P105T, a facultatively anaerobic acidobacterium capable of dissimilatory Fe(III) reduction.</title>
        <authorList>
            <person name="Dedysh S.N."/>
            <person name="Beletsky A.V."/>
            <person name="Kulichevskaya I.S."/>
            <person name="Mardanov A.V."/>
            <person name="Ravin N.V."/>
        </authorList>
    </citation>
    <scope>NUCLEOTIDE SEQUENCE [LARGE SCALE GENOMIC DNA]</scope>
    <source>
        <strain evidence="3 4">P105</strain>
    </source>
</reference>
<dbReference type="RefSeq" id="WP_194446730.1">
    <property type="nucleotide sequence ID" value="NZ_CP063849.1"/>
</dbReference>
<dbReference type="SUPFAM" id="SSF52540">
    <property type="entry name" value="P-loop containing nucleoside triphosphate hydrolases"/>
    <property type="match status" value="1"/>
</dbReference>
<evidence type="ECO:0000313" key="4">
    <source>
        <dbReference type="Proteomes" id="UP000593892"/>
    </source>
</evidence>
<dbReference type="InterPro" id="IPR027417">
    <property type="entry name" value="P-loop_NTPase"/>
</dbReference>
<accession>A0A7S7SIL4</accession>
<dbReference type="Pfam" id="PF13401">
    <property type="entry name" value="AAA_22"/>
    <property type="match status" value="1"/>
</dbReference>
<name>A0A7S7SIL4_PALFE</name>
<organism evidence="3 4">
    <name type="scientific">Paludibaculum fermentans</name>
    <dbReference type="NCBI Taxonomy" id="1473598"/>
    <lineage>
        <taxon>Bacteria</taxon>
        <taxon>Pseudomonadati</taxon>
        <taxon>Acidobacteriota</taxon>
        <taxon>Terriglobia</taxon>
        <taxon>Bryobacterales</taxon>
        <taxon>Bryobacteraceae</taxon>
        <taxon>Paludibaculum</taxon>
    </lineage>
</organism>
<keyword evidence="4" id="KW-1185">Reference proteome</keyword>